<keyword evidence="5" id="KW-0378">Hydrolase</keyword>
<gene>
    <name evidence="11" type="primary">pgeF</name>
    <name evidence="11" type="ORF">H8L67_08665</name>
</gene>
<dbReference type="PANTHER" id="PTHR30616:SF2">
    <property type="entry name" value="PURINE NUCLEOSIDE PHOSPHORYLASE LACC1"/>
    <property type="match status" value="1"/>
</dbReference>
<dbReference type="InterPro" id="IPR003730">
    <property type="entry name" value="Cu_polyphenol_OxRdtase"/>
</dbReference>
<keyword evidence="3" id="KW-0808">Transferase</keyword>
<dbReference type="NCBIfam" id="TIGR00726">
    <property type="entry name" value="peptidoglycan editing factor PgeF"/>
    <property type="match status" value="1"/>
</dbReference>
<dbReference type="Pfam" id="PF02578">
    <property type="entry name" value="Cu-oxidase_4"/>
    <property type="match status" value="1"/>
</dbReference>
<dbReference type="InterPro" id="IPR038371">
    <property type="entry name" value="Cu_polyphenol_OxRdtase_sf"/>
</dbReference>
<comment type="similarity">
    <text evidence="2 10">Belongs to the purine nucleoside phosphorylase YfiH/LACC1 family.</text>
</comment>
<evidence type="ECO:0000313" key="11">
    <source>
        <dbReference type="EMBL" id="QYR52650.1"/>
    </source>
</evidence>
<organism evidence="11 12">
    <name type="scientific">Lysobacter soyae</name>
    <dbReference type="NCBI Taxonomy" id="2764185"/>
    <lineage>
        <taxon>Bacteria</taxon>
        <taxon>Pseudomonadati</taxon>
        <taxon>Pseudomonadota</taxon>
        <taxon>Gammaproteobacteria</taxon>
        <taxon>Lysobacterales</taxon>
        <taxon>Lysobacteraceae</taxon>
        <taxon>Lysobacter</taxon>
    </lineage>
</organism>
<dbReference type="InterPro" id="IPR011324">
    <property type="entry name" value="Cytotoxic_necrot_fac-like_cat"/>
</dbReference>
<keyword evidence="6" id="KW-0862">Zinc</keyword>
<proteinExistence type="inferred from homology"/>
<comment type="catalytic activity">
    <reaction evidence="8">
        <text>adenosine + phosphate = alpha-D-ribose 1-phosphate + adenine</text>
        <dbReference type="Rhea" id="RHEA:27642"/>
        <dbReference type="ChEBI" id="CHEBI:16335"/>
        <dbReference type="ChEBI" id="CHEBI:16708"/>
        <dbReference type="ChEBI" id="CHEBI:43474"/>
        <dbReference type="ChEBI" id="CHEBI:57720"/>
        <dbReference type="EC" id="2.4.2.1"/>
    </reaction>
    <physiologicalReaction direction="left-to-right" evidence="8">
        <dbReference type="Rhea" id="RHEA:27643"/>
    </physiologicalReaction>
</comment>
<comment type="catalytic activity">
    <reaction evidence="1">
        <text>inosine + phosphate = alpha-D-ribose 1-phosphate + hypoxanthine</text>
        <dbReference type="Rhea" id="RHEA:27646"/>
        <dbReference type="ChEBI" id="CHEBI:17368"/>
        <dbReference type="ChEBI" id="CHEBI:17596"/>
        <dbReference type="ChEBI" id="CHEBI:43474"/>
        <dbReference type="ChEBI" id="CHEBI:57720"/>
        <dbReference type="EC" id="2.4.2.1"/>
    </reaction>
    <physiologicalReaction direction="left-to-right" evidence="1">
        <dbReference type="Rhea" id="RHEA:27647"/>
    </physiologicalReaction>
</comment>
<evidence type="ECO:0000256" key="9">
    <source>
        <dbReference type="ARBA" id="ARBA00049893"/>
    </source>
</evidence>
<accession>A0ABX8WM08</accession>
<evidence type="ECO:0000256" key="10">
    <source>
        <dbReference type="RuleBase" id="RU361274"/>
    </source>
</evidence>
<dbReference type="PANTHER" id="PTHR30616">
    <property type="entry name" value="UNCHARACTERIZED PROTEIN YFIH"/>
    <property type="match status" value="1"/>
</dbReference>
<evidence type="ECO:0000256" key="4">
    <source>
        <dbReference type="ARBA" id="ARBA00022723"/>
    </source>
</evidence>
<protein>
    <recommendedName>
        <fullName evidence="10">Purine nucleoside phosphorylase</fullName>
    </recommendedName>
</protein>
<dbReference type="Proteomes" id="UP000824755">
    <property type="component" value="Chromosome"/>
</dbReference>
<name>A0ABX8WM08_9GAMM</name>
<sequence length="249" mass="26680">MSAWITPEIVLPAGVHVVTTLRHGLGDSAAPFNQLNLGLRCGDDVAIAQRNRDALAQALQLPSPPKWLNQVHGIEVRRFDSASSDGDEEPVADAAVTAVRGVVLSVLTADCLPVALFSSEGNEVAVAHAGWRGLVAGVLENTVASMQTRPGDLIAWMGPAAGPCIYEIGTEVRDAFLAADEMAAESFRATRPGHWKVDLYGLARKRLHRAGVLAVHGGDRCTISEPDSFFSHRRDARTGRMATLTWMDP</sequence>
<evidence type="ECO:0000256" key="7">
    <source>
        <dbReference type="ARBA" id="ARBA00047989"/>
    </source>
</evidence>
<reference evidence="11 12" key="1">
    <citation type="submission" date="2021-08" db="EMBL/GenBank/DDBJ databases">
        <title>Lysobacter sp. strain CJ11 Genome sequencing and assembly.</title>
        <authorList>
            <person name="Kim I."/>
        </authorList>
    </citation>
    <scope>NUCLEOTIDE SEQUENCE [LARGE SCALE GENOMIC DNA]</scope>
    <source>
        <strain evidence="11 12">CJ11</strain>
    </source>
</reference>
<evidence type="ECO:0000256" key="6">
    <source>
        <dbReference type="ARBA" id="ARBA00022833"/>
    </source>
</evidence>
<evidence type="ECO:0000256" key="3">
    <source>
        <dbReference type="ARBA" id="ARBA00022679"/>
    </source>
</evidence>
<evidence type="ECO:0000256" key="5">
    <source>
        <dbReference type="ARBA" id="ARBA00022801"/>
    </source>
</evidence>
<comment type="catalytic activity">
    <reaction evidence="7">
        <text>adenosine + H2O + H(+) = inosine + NH4(+)</text>
        <dbReference type="Rhea" id="RHEA:24408"/>
        <dbReference type="ChEBI" id="CHEBI:15377"/>
        <dbReference type="ChEBI" id="CHEBI:15378"/>
        <dbReference type="ChEBI" id="CHEBI:16335"/>
        <dbReference type="ChEBI" id="CHEBI:17596"/>
        <dbReference type="ChEBI" id="CHEBI:28938"/>
        <dbReference type="EC" id="3.5.4.4"/>
    </reaction>
    <physiologicalReaction direction="left-to-right" evidence="7">
        <dbReference type="Rhea" id="RHEA:24409"/>
    </physiologicalReaction>
</comment>
<comment type="catalytic activity">
    <reaction evidence="9">
        <text>S-methyl-5'-thioadenosine + phosphate = 5-(methylsulfanyl)-alpha-D-ribose 1-phosphate + adenine</text>
        <dbReference type="Rhea" id="RHEA:11852"/>
        <dbReference type="ChEBI" id="CHEBI:16708"/>
        <dbReference type="ChEBI" id="CHEBI:17509"/>
        <dbReference type="ChEBI" id="CHEBI:43474"/>
        <dbReference type="ChEBI" id="CHEBI:58533"/>
        <dbReference type="EC" id="2.4.2.28"/>
    </reaction>
    <physiologicalReaction direction="left-to-right" evidence="9">
        <dbReference type="Rhea" id="RHEA:11853"/>
    </physiologicalReaction>
</comment>
<dbReference type="Gene3D" id="3.60.140.10">
    <property type="entry name" value="CNF1/YfiH-like putative cysteine hydrolases"/>
    <property type="match status" value="1"/>
</dbReference>
<dbReference type="SUPFAM" id="SSF64438">
    <property type="entry name" value="CNF1/YfiH-like putative cysteine hydrolases"/>
    <property type="match status" value="1"/>
</dbReference>
<keyword evidence="12" id="KW-1185">Reference proteome</keyword>
<evidence type="ECO:0000256" key="1">
    <source>
        <dbReference type="ARBA" id="ARBA00000553"/>
    </source>
</evidence>
<evidence type="ECO:0000256" key="8">
    <source>
        <dbReference type="ARBA" id="ARBA00048968"/>
    </source>
</evidence>
<dbReference type="CDD" id="cd16833">
    <property type="entry name" value="YfiH"/>
    <property type="match status" value="1"/>
</dbReference>
<dbReference type="EMBL" id="CP080544">
    <property type="protein sequence ID" value="QYR52650.1"/>
    <property type="molecule type" value="Genomic_DNA"/>
</dbReference>
<evidence type="ECO:0000256" key="2">
    <source>
        <dbReference type="ARBA" id="ARBA00007353"/>
    </source>
</evidence>
<dbReference type="RefSeq" id="WP_220379435.1">
    <property type="nucleotide sequence ID" value="NZ_CP080544.1"/>
</dbReference>
<evidence type="ECO:0000313" key="12">
    <source>
        <dbReference type="Proteomes" id="UP000824755"/>
    </source>
</evidence>
<keyword evidence="4" id="KW-0479">Metal-binding</keyword>